<dbReference type="RefSeq" id="WP_190257177.1">
    <property type="nucleotide sequence ID" value="NZ_BMPI01000090.1"/>
</dbReference>
<reference evidence="9" key="1">
    <citation type="journal article" date="2014" name="Int. J. Syst. Evol. Microbiol.">
        <title>Complete genome sequence of Corynebacterium casei LMG S-19264T (=DSM 44701T), isolated from a smear-ripened cheese.</title>
        <authorList>
            <consortium name="US DOE Joint Genome Institute (JGI-PGF)"/>
            <person name="Walter F."/>
            <person name="Albersmeier A."/>
            <person name="Kalinowski J."/>
            <person name="Ruckert C."/>
        </authorList>
    </citation>
    <scope>NUCLEOTIDE SEQUENCE</scope>
    <source>
        <strain evidence="9">JCM 19831</strain>
    </source>
</reference>
<dbReference type="AlphaFoldDB" id="A0A917X7F1"/>
<evidence type="ECO:0000313" key="9">
    <source>
        <dbReference type="EMBL" id="GGM82760.1"/>
    </source>
</evidence>
<dbReference type="PIRSF" id="PIRSF010631">
    <property type="entry name" value="A-rhamnsds"/>
    <property type="match status" value="1"/>
</dbReference>
<evidence type="ECO:0000259" key="6">
    <source>
        <dbReference type="Pfam" id="PF08531"/>
    </source>
</evidence>
<dbReference type="EMBL" id="BMPI01000090">
    <property type="protein sequence ID" value="GGM82760.1"/>
    <property type="molecule type" value="Genomic_DNA"/>
</dbReference>
<protein>
    <recommendedName>
        <fullName evidence="2">alpha-L-rhamnosidase</fullName>
        <ecNumber evidence="2">3.2.1.40</ecNumber>
    </recommendedName>
</protein>
<evidence type="ECO:0000259" key="8">
    <source>
        <dbReference type="Pfam" id="PF17390"/>
    </source>
</evidence>
<dbReference type="InterPro" id="IPR012341">
    <property type="entry name" value="6hp_glycosidase-like_sf"/>
</dbReference>
<evidence type="ECO:0000256" key="1">
    <source>
        <dbReference type="ARBA" id="ARBA00001445"/>
    </source>
</evidence>
<dbReference type="PANTHER" id="PTHR33307">
    <property type="entry name" value="ALPHA-RHAMNOSIDASE (EUROFUNG)"/>
    <property type="match status" value="1"/>
</dbReference>
<feature type="region of interest" description="Disordered" evidence="4">
    <location>
        <begin position="858"/>
        <end position="877"/>
    </location>
</feature>
<evidence type="ECO:0000259" key="5">
    <source>
        <dbReference type="Pfam" id="PF05592"/>
    </source>
</evidence>
<dbReference type="EC" id="3.2.1.40" evidence="2"/>
<dbReference type="PANTHER" id="PTHR33307:SF6">
    <property type="entry name" value="ALPHA-RHAMNOSIDASE (EUROFUNG)-RELATED"/>
    <property type="match status" value="1"/>
</dbReference>
<dbReference type="InterPro" id="IPR035398">
    <property type="entry name" value="Bac_rhamnosid_C"/>
</dbReference>
<comment type="catalytic activity">
    <reaction evidence="1">
        <text>Hydrolysis of terminal non-reducing alpha-L-rhamnose residues in alpha-L-rhamnosides.</text>
        <dbReference type="EC" id="3.2.1.40"/>
    </reaction>
</comment>
<dbReference type="Pfam" id="PF25788">
    <property type="entry name" value="Ig_Rha78A_N"/>
    <property type="match status" value="1"/>
</dbReference>
<dbReference type="Pfam" id="PF08531">
    <property type="entry name" value="Bac_rhamnosid_N"/>
    <property type="match status" value="1"/>
</dbReference>
<dbReference type="InterPro" id="IPR008928">
    <property type="entry name" value="6-hairpin_glycosidase_sf"/>
</dbReference>
<gene>
    <name evidence="9" type="ORF">GCM10007977_100270</name>
</gene>
<dbReference type="InterPro" id="IPR035396">
    <property type="entry name" value="Bac_rhamnosid6H"/>
</dbReference>
<dbReference type="InterPro" id="IPR008902">
    <property type="entry name" value="Rhamnosid_concanavalin"/>
</dbReference>
<organism evidence="9 10">
    <name type="scientific">Dactylosporangium sucinum</name>
    <dbReference type="NCBI Taxonomy" id="1424081"/>
    <lineage>
        <taxon>Bacteria</taxon>
        <taxon>Bacillati</taxon>
        <taxon>Actinomycetota</taxon>
        <taxon>Actinomycetes</taxon>
        <taxon>Micromonosporales</taxon>
        <taxon>Micromonosporaceae</taxon>
        <taxon>Dactylosporangium</taxon>
    </lineage>
</organism>
<dbReference type="Gene3D" id="2.60.120.260">
    <property type="entry name" value="Galactose-binding domain-like"/>
    <property type="match status" value="2"/>
</dbReference>
<evidence type="ECO:0000313" key="10">
    <source>
        <dbReference type="Proteomes" id="UP000642070"/>
    </source>
</evidence>
<dbReference type="GO" id="GO:0005975">
    <property type="term" value="P:carbohydrate metabolic process"/>
    <property type="evidence" value="ECO:0007669"/>
    <property type="project" value="InterPro"/>
</dbReference>
<evidence type="ECO:0000256" key="4">
    <source>
        <dbReference type="SAM" id="MobiDB-lite"/>
    </source>
</evidence>
<feature type="domain" description="Alpha-L-rhamnosidase C-terminal" evidence="8">
    <location>
        <begin position="792"/>
        <end position="860"/>
    </location>
</feature>
<keyword evidence="3" id="KW-0378">Hydrolase</keyword>
<feature type="domain" description="Alpha-L-rhamnosidase six-hairpin glycosidase" evidence="7">
    <location>
        <begin position="422"/>
        <end position="790"/>
    </location>
</feature>
<evidence type="ECO:0000259" key="7">
    <source>
        <dbReference type="Pfam" id="PF17389"/>
    </source>
</evidence>
<dbReference type="Gene3D" id="2.60.420.10">
    <property type="entry name" value="Maltose phosphorylase, domain 3"/>
    <property type="match status" value="1"/>
</dbReference>
<dbReference type="InterPro" id="IPR016007">
    <property type="entry name" value="Alpha_rhamnosid"/>
</dbReference>
<feature type="domain" description="Bacterial alpha-L-rhamnosidase N-terminal" evidence="6">
    <location>
        <begin position="138"/>
        <end position="297"/>
    </location>
</feature>
<dbReference type="GO" id="GO:0030596">
    <property type="term" value="F:alpha-L-rhamnosidase activity"/>
    <property type="evidence" value="ECO:0007669"/>
    <property type="project" value="UniProtKB-EC"/>
</dbReference>
<sequence>MYESPSHLRFEHLTAPLGTTESQPRLSWRLPEGASAQHGYELEVGGWSSGRRLSPAHLLVPYDGPRIPARTRVDWRVRVRTDLGESPWSASSWWETGMIGPADWTASWVAPAEDELAPPGARRVHVVGNSFLLPRAPRVARAYATAHGLYELFLNGRRVGDQELTPGFTAYRKNLQVQTFDVTGYLNAGRNHVTARLADGWFRGQLGYTRDFDCFGQQLAFLAEIHADGQVLAHTDETWLSRPTSITADLIEGQFVDFRDDNGDGSEPAGACWRPVRPALHDYGRLRSSAAPDVRRIEALTPTAVTRIGPARHVVDLGQNINGWVRLRQLGEAGTRITLTHGERLGPSGDVDLEHLRPVIPGRGRVFRALGQVDEVVSAGRDGDVFEPRLTTHGFRYVRVDGLAGDLAAEDVDGIVVHSDLRRTGWFSCSDDRLNRLHEAAVWSLRGNMCDIPTDCPQRERSGWTGDWQLYLPTAAFLFDVAGFTAKWLRDLRADQWPDGRVPNVVPNGHGSDGAHDTSQAYLTGSAGWGDASVIVPWHMWRIYEDVRLLEESFPSMVAWVGWAAAQARNARHPRRTGPAEPHERYLWDTGFQFGEWTEPGEDRVAVFMKRNDASAAATAYLHRSAALLSQIADRLGHAAEADRCRQIADGALDAWRREFIGDDGRLLPDTQANHARALAFGLVPEALRDQTAGRLAALVRDAGNHVGTGFLATPLLLAVLADSGHLDVAYDLLLQDEAPSWLYMLAQGATTIWENWAPVRDGDPGQVGEPMSLNHYSKGAVISFLHEHVAGIRRLPDSPGYRRFRVRPRPGGGLTRARAEHDSPYGRIVSAWEIRDGRLLLDVTVPPGTTAQVQLPDGSVHDQFPGSRGYECPWDR</sequence>
<keyword evidence="10" id="KW-1185">Reference proteome</keyword>
<name>A0A917X7F1_9ACTN</name>
<accession>A0A917X7F1</accession>
<reference evidence="9" key="2">
    <citation type="submission" date="2020-09" db="EMBL/GenBank/DDBJ databases">
        <authorList>
            <person name="Sun Q."/>
            <person name="Ohkuma M."/>
        </authorList>
    </citation>
    <scope>NUCLEOTIDE SEQUENCE</scope>
    <source>
        <strain evidence="9">JCM 19831</strain>
    </source>
</reference>
<dbReference type="Proteomes" id="UP000642070">
    <property type="component" value="Unassembled WGS sequence"/>
</dbReference>
<dbReference type="InterPro" id="IPR013737">
    <property type="entry name" value="Bac_rhamnosid_N"/>
</dbReference>
<dbReference type="SUPFAM" id="SSF48208">
    <property type="entry name" value="Six-hairpin glycosidases"/>
    <property type="match status" value="1"/>
</dbReference>
<proteinExistence type="predicted"/>
<dbReference type="Gene3D" id="2.60.40.10">
    <property type="entry name" value="Immunoglobulins"/>
    <property type="match status" value="1"/>
</dbReference>
<evidence type="ECO:0000256" key="2">
    <source>
        <dbReference type="ARBA" id="ARBA00012652"/>
    </source>
</evidence>
<evidence type="ECO:0000256" key="3">
    <source>
        <dbReference type="ARBA" id="ARBA00022801"/>
    </source>
</evidence>
<dbReference type="Pfam" id="PF17389">
    <property type="entry name" value="Bac_rhamnosid6H"/>
    <property type="match status" value="1"/>
</dbReference>
<dbReference type="InterPro" id="IPR013783">
    <property type="entry name" value="Ig-like_fold"/>
</dbReference>
<dbReference type="Pfam" id="PF17390">
    <property type="entry name" value="Bac_rhamnosid_C"/>
    <property type="match status" value="1"/>
</dbReference>
<dbReference type="Pfam" id="PF05592">
    <property type="entry name" value="Bac_rhamnosid"/>
    <property type="match status" value="1"/>
</dbReference>
<dbReference type="Gene3D" id="1.50.10.10">
    <property type="match status" value="1"/>
</dbReference>
<comment type="caution">
    <text evidence="9">The sequence shown here is derived from an EMBL/GenBank/DDBJ whole genome shotgun (WGS) entry which is preliminary data.</text>
</comment>
<feature type="domain" description="Alpha-L-rhamnosidase concanavalin-like" evidence="5">
    <location>
        <begin position="307"/>
        <end position="418"/>
    </location>
</feature>